<sequence length="46" mass="5203">MLAIVKKEATQGKWPAHSVTSSTVQTLNDYSIYWVCNQPQFSIPSF</sequence>
<keyword evidence="2" id="KW-1185">Reference proteome</keyword>
<evidence type="ECO:0000313" key="2">
    <source>
        <dbReference type="Proteomes" id="UP000000268"/>
    </source>
</evidence>
<proteinExistence type="predicted"/>
<dbReference type="STRING" id="329726.AM1_1018"/>
<evidence type="ECO:0000313" key="1">
    <source>
        <dbReference type="EMBL" id="ABW26058.1"/>
    </source>
</evidence>
<dbReference type="KEGG" id="amr:AM1_1018"/>
<dbReference type="AlphaFoldDB" id="B0C0T4"/>
<protein>
    <submittedName>
        <fullName evidence="1">Uncharacterized protein</fullName>
    </submittedName>
</protein>
<dbReference type="EMBL" id="CP000828">
    <property type="protein sequence ID" value="ABW26058.1"/>
    <property type="molecule type" value="Genomic_DNA"/>
</dbReference>
<reference evidence="1 2" key="1">
    <citation type="journal article" date="2008" name="Proc. Natl. Acad. Sci. U.S.A.">
        <title>Niche adaptation and genome expansion in the chlorophyll d-producing cyanobacterium Acaryochloris marina.</title>
        <authorList>
            <person name="Swingley W.D."/>
            <person name="Chen M."/>
            <person name="Cheung P.C."/>
            <person name="Conrad A.L."/>
            <person name="Dejesa L.C."/>
            <person name="Hao J."/>
            <person name="Honchak B.M."/>
            <person name="Karbach L.E."/>
            <person name="Kurdoglu A."/>
            <person name="Lahiri S."/>
            <person name="Mastrian S.D."/>
            <person name="Miyashita H."/>
            <person name="Page L."/>
            <person name="Ramakrishna P."/>
            <person name="Satoh S."/>
            <person name="Sattley W.M."/>
            <person name="Shimada Y."/>
            <person name="Taylor H.L."/>
            <person name="Tomo T."/>
            <person name="Tsuchiya T."/>
            <person name="Wang Z.T."/>
            <person name="Raymond J."/>
            <person name="Mimuro M."/>
            <person name="Blankenship R.E."/>
            <person name="Touchman J.W."/>
        </authorList>
    </citation>
    <scope>NUCLEOTIDE SEQUENCE [LARGE SCALE GENOMIC DNA]</scope>
    <source>
        <strain evidence="2">MBIC 11017</strain>
    </source>
</reference>
<gene>
    <name evidence="1" type="ordered locus">AM1_1018</name>
</gene>
<accession>B0C0T4</accession>
<organism evidence="1 2">
    <name type="scientific">Acaryochloris marina (strain MBIC 11017)</name>
    <dbReference type="NCBI Taxonomy" id="329726"/>
    <lineage>
        <taxon>Bacteria</taxon>
        <taxon>Bacillati</taxon>
        <taxon>Cyanobacteriota</taxon>
        <taxon>Cyanophyceae</taxon>
        <taxon>Acaryochloridales</taxon>
        <taxon>Acaryochloridaceae</taxon>
        <taxon>Acaryochloris</taxon>
    </lineage>
</organism>
<dbReference type="HOGENOM" id="CLU_3178811_0_0_3"/>
<name>B0C0T4_ACAM1</name>
<dbReference type="Proteomes" id="UP000000268">
    <property type="component" value="Chromosome"/>
</dbReference>